<dbReference type="EMBL" id="QUZT01000028">
    <property type="protein sequence ID" value="TFY93026.1"/>
    <property type="molecule type" value="Genomic_DNA"/>
</dbReference>
<organism evidence="2 3">
    <name type="scientific">Pseudomonas nabeulensis</name>
    <dbReference type="NCBI Taxonomy" id="2293833"/>
    <lineage>
        <taxon>Bacteria</taxon>
        <taxon>Pseudomonadati</taxon>
        <taxon>Pseudomonadota</taxon>
        <taxon>Gammaproteobacteria</taxon>
        <taxon>Pseudomonadales</taxon>
        <taxon>Pseudomonadaceae</taxon>
        <taxon>Pseudomonas</taxon>
    </lineage>
</organism>
<evidence type="ECO:0000313" key="3">
    <source>
        <dbReference type="Proteomes" id="UP000297734"/>
    </source>
</evidence>
<dbReference type="SUPFAM" id="SSF52833">
    <property type="entry name" value="Thioredoxin-like"/>
    <property type="match status" value="1"/>
</dbReference>
<dbReference type="Proteomes" id="UP000297734">
    <property type="component" value="Unassembled WGS sequence"/>
</dbReference>
<dbReference type="RefSeq" id="WP_135309098.1">
    <property type="nucleotide sequence ID" value="NZ_QUZT01000028.1"/>
</dbReference>
<dbReference type="InterPro" id="IPR013766">
    <property type="entry name" value="Thioredoxin_domain"/>
</dbReference>
<comment type="caution">
    <text evidence="2">The sequence shown here is derived from an EMBL/GenBank/DDBJ whole genome shotgun (WGS) entry which is preliminary data.</text>
</comment>
<reference evidence="2 3" key="1">
    <citation type="journal article" date="2019" name="Syst. Appl. Microbiol.">
        <title>New species of pathogenic Pseudomonas isolated from citrus in Tunisia: Proposal of Pseudomonas kairouanensis sp. nov. and Pseudomonas nabeulensis sp. nov.</title>
        <authorList>
            <person name="Oueslati M."/>
            <person name="Mulet M."/>
            <person name="Gomila M."/>
            <person name="Berge O."/>
            <person name="Hajlaoui M.R."/>
            <person name="Lalucat J."/>
            <person name="Sadfi-Zouaoui N."/>
            <person name="Garcia-Valdes E."/>
        </authorList>
    </citation>
    <scope>NUCLEOTIDE SEQUENCE [LARGE SCALE GENOMIC DNA]</scope>
    <source>
        <strain evidence="2 3">E10B</strain>
    </source>
</reference>
<dbReference type="OrthoDB" id="7015968at2"/>
<name>A0A4Z0B1V8_9PSED</name>
<feature type="domain" description="Thioredoxin" evidence="1">
    <location>
        <begin position="8"/>
        <end position="92"/>
    </location>
</feature>
<proteinExistence type="predicted"/>
<evidence type="ECO:0000259" key="1">
    <source>
        <dbReference type="Pfam" id="PF00085"/>
    </source>
</evidence>
<dbReference type="CDD" id="cd02947">
    <property type="entry name" value="TRX_family"/>
    <property type="match status" value="1"/>
</dbReference>
<dbReference type="Gene3D" id="3.40.30.10">
    <property type="entry name" value="Glutaredoxin"/>
    <property type="match status" value="1"/>
</dbReference>
<gene>
    <name evidence="2" type="ORF">DYL61_15845</name>
</gene>
<protein>
    <submittedName>
        <fullName evidence="2">Thioredoxin</fullName>
    </submittedName>
</protein>
<dbReference type="InterPro" id="IPR036249">
    <property type="entry name" value="Thioredoxin-like_sf"/>
</dbReference>
<dbReference type="AlphaFoldDB" id="A0A4Z0B1V8"/>
<dbReference type="Pfam" id="PF00085">
    <property type="entry name" value="Thioredoxin"/>
    <property type="match status" value="1"/>
</dbReference>
<accession>A0A4Z0B1V8</accession>
<sequence>MGIATAVIASAEEYQQVLAAHPIVFMLFVSQHCPACADAGPLFERVAAQYAGNVKSLVLDTAETPRHPEVTGTPTLLVFKNARQVEKLRGLGAWEDQEDTLKEVFERHAMTTVAG</sequence>
<keyword evidence="3" id="KW-1185">Reference proteome</keyword>
<evidence type="ECO:0000313" key="2">
    <source>
        <dbReference type="EMBL" id="TFY93026.1"/>
    </source>
</evidence>